<dbReference type="Gene3D" id="1.20.58.220">
    <property type="entry name" value="Phosphate transport system protein phou homolog 2, domain 2"/>
    <property type="match status" value="1"/>
</dbReference>
<dbReference type="Proteomes" id="UP000240569">
    <property type="component" value="Unassembled WGS sequence"/>
</dbReference>
<protein>
    <recommendedName>
        <fullName evidence="1">SpoVT-AbrB domain-containing protein</fullName>
    </recommendedName>
</protein>
<feature type="domain" description="SpoVT-AbrB" evidence="1">
    <location>
        <begin position="8"/>
        <end position="54"/>
    </location>
</feature>
<dbReference type="GO" id="GO:0003677">
    <property type="term" value="F:DNA binding"/>
    <property type="evidence" value="ECO:0007669"/>
    <property type="project" value="InterPro"/>
</dbReference>
<proteinExistence type="predicted"/>
<dbReference type="PANTHER" id="PTHR42930:SF2">
    <property type="entry name" value="PHOU DOMAIN-CONTAINING PROTEIN"/>
    <property type="match status" value="1"/>
</dbReference>
<dbReference type="InterPro" id="IPR038078">
    <property type="entry name" value="PhoU-like_sf"/>
</dbReference>
<dbReference type="InterPro" id="IPR028366">
    <property type="entry name" value="PhoU"/>
</dbReference>
<evidence type="ECO:0000313" key="3">
    <source>
        <dbReference type="Proteomes" id="UP000240569"/>
    </source>
</evidence>
<name>A0A2R6AHK6_9ARCH</name>
<dbReference type="EMBL" id="NEXD01000019">
    <property type="protein sequence ID" value="PSN85855.1"/>
    <property type="molecule type" value="Genomic_DNA"/>
</dbReference>
<sequence length="319" mass="35567">MSERSVQLVGGSTYIVSLPKDWAQRHKIGARSKVLVVETPSGSLVISPVLKKPRKIEIDVKDDPELAFKLLTAAYLNGYDHIVITSEEKLSEQTRLAVRKCVRRLMGLEVVRENSTSIEVELAAEPKVVSIENGLKRMSSLVITTLQLGLSPKPSLSVDTLNEMDEDADRLNLMYSRRLRQALVEPAELAKLGLDTAHAFDTLTVFKLLERCVDHSVAAVKIWLNSNHTKTEAERLSQTISSTSEILKHAVDSFISKDAELATNVSKRRVELRNIVFSMLDSQSVYTSETLLMYHLGRIADYAADIAELVLDEGYGFIK</sequence>
<dbReference type="PANTHER" id="PTHR42930">
    <property type="entry name" value="PHOSPHATE-SPECIFIC TRANSPORT SYSTEM ACCESSORY PROTEIN PHOU"/>
    <property type="match status" value="1"/>
</dbReference>
<dbReference type="GO" id="GO:0030643">
    <property type="term" value="P:intracellular phosphate ion homeostasis"/>
    <property type="evidence" value="ECO:0007669"/>
    <property type="project" value="InterPro"/>
</dbReference>
<organism evidence="2 3">
    <name type="scientific">Candidatus Marsarchaeota G1 archaeon BE_D</name>
    <dbReference type="NCBI Taxonomy" id="1978156"/>
    <lineage>
        <taxon>Archaea</taxon>
        <taxon>Candidatus Marsarchaeota</taxon>
        <taxon>Candidatus Marsarchaeota group 1</taxon>
    </lineage>
</organism>
<dbReference type="AlphaFoldDB" id="A0A2R6AHK6"/>
<reference evidence="2 3" key="1">
    <citation type="submission" date="2017-04" db="EMBL/GenBank/DDBJ databases">
        <title>Novel microbial lineages endemic to geothermal iron-oxide mats fill important gaps in the evolutionary history of Archaea.</title>
        <authorList>
            <person name="Jay Z.J."/>
            <person name="Beam J.P."/>
            <person name="Dlakic M."/>
            <person name="Rusch D.B."/>
            <person name="Kozubal M.A."/>
            <person name="Inskeep W.P."/>
        </authorList>
    </citation>
    <scope>NUCLEOTIDE SEQUENCE [LARGE SCALE GENOMIC DNA]</scope>
    <source>
        <strain evidence="2">BE_D</strain>
    </source>
</reference>
<dbReference type="SMART" id="SM00966">
    <property type="entry name" value="SpoVT_AbrB"/>
    <property type="match status" value="1"/>
</dbReference>
<dbReference type="SUPFAM" id="SSF109755">
    <property type="entry name" value="PhoU-like"/>
    <property type="match status" value="1"/>
</dbReference>
<accession>A0A2R6AHK6</accession>
<evidence type="ECO:0000313" key="2">
    <source>
        <dbReference type="EMBL" id="PSN85855.1"/>
    </source>
</evidence>
<comment type="caution">
    <text evidence="2">The sequence shown here is derived from an EMBL/GenBank/DDBJ whole genome shotgun (WGS) entry which is preliminary data.</text>
</comment>
<dbReference type="Pfam" id="PF04014">
    <property type="entry name" value="MazE_antitoxin"/>
    <property type="match status" value="1"/>
</dbReference>
<gene>
    <name evidence="2" type="ORF">B9Q02_04710</name>
</gene>
<dbReference type="InterPro" id="IPR007159">
    <property type="entry name" value="SpoVT-AbrB_dom"/>
</dbReference>
<dbReference type="GO" id="GO:0045936">
    <property type="term" value="P:negative regulation of phosphate metabolic process"/>
    <property type="evidence" value="ECO:0007669"/>
    <property type="project" value="InterPro"/>
</dbReference>
<evidence type="ECO:0000259" key="1">
    <source>
        <dbReference type="SMART" id="SM00966"/>
    </source>
</evidence>